<feature type="non-terminal residue" evidence="1">
    <location>
        <position position="1"/>
    </location>
</feature>
<accession>A0A9N8VXS9</accession>
<evidence type="ECO:0000313" key="1">
    <source>
        <dbReference type="EMBL" id="CAG8464749.1"/>
    </source>
</evidence>
<name>A0A9N8VXS9_9GLOM</name>
<dbReference type="PANTHER" id="PTHR45786:SF74">
    <property type="entry name" value="ATP-DEPENDENT DNA HELICASE"/>
    <property type="match status" value="1"/>
</dbReference>
<proteinExistence type="predicted"/>
<dbReference type="AlphaFoldDB" id="A0A9N8VXS9"/>
<keyword evidence="2" id="KW-1185">Reference proteome</keyword>
<reference evidence="1" key="1">
    <citation type="submission" date="2021-06" db="EMBL/GenBank/DDBJ databases">
        <authorList>
            <person name="Kallberg Y."/>
            <person name="Tangrot J."/>
            <person name="Rosling A."/>
        </authorList>
    </citation>
    <scope>NUCLEOTIDE SEQUENCE</scope>
    <source>
        <strain evidence="1">MA453B</strain>
    </source>
</reference>
<organism evidence="1 2">
    <name type="scientific">Dentiscutata erythropus</name>
    <dbReference type="NCBI Taxonomy" id="1348616"/>
    <lineage>
        <taxon>Eukaryota</taxon>
        <taxon>Fungi</taxon>
        <taxon>Fungi incertae sedis</taxon>
        <taxon>Mucoromycota</taxon>
        <taxon>Glomeromycotina</taxon>
        <taxon>Glomeromycetes</taxon>
        <taxon>Diversisporales</taxon>
        <taxon>Gigasporaceae</taxon>
        <taxon>Dentiscutata</taxon>
    </lineage>
</organism>
<dbReference type="Proteomes" id="UP000789405">
    <property type="component" value="Unassembled WGS sequence"/>
</dbReference>
<sequence>IIATSSNSSTSSKERQKQLKLQSLLYTEVVVETGETPVINTNSGSDSDDLSPLPNTEVPTITNLEFTNTQSNLISHYDKTKRHDIGRMDQTCRYCKAKFWMIKKIKIVDVPLQNFLFVVLMAKFEFRKHARGYNSALACTSFGANVDNQFLGHGILNFRIHGQVYHLIELLLPNEGYTPAFAQIYIYDTANEITNHHNSLQNMLDICNPYIQNFCQVRDIIRDNATTEISMIIHGDRNQDIRHYNALSAPDVAAIMVGDGHEVNPTNRDILLKTRDGNLQKIAEVHPSYDLLHYVLLFPKENLQDVANRTKNRITTLTAWFQENMENPIARIYAYVDFPSYYTWNPSHYKWTPRKTSATMIGRLYIVQPSEGERYYLRTLLSYVKGATSFDDLKTINDYICSSFKEACSYLGLLQDDTEWDACLLEATFVQTGHQ</sequence>
<comment type="caution">
    <text evidence="1">The sequence shown here is derived from an EMBL/GenBank/DDBJ whole genome shotgun (WGS) entry which is preliminary data.</text>
</comment>
<dbReference type="EMBL" id="CAJVPY010000309">
    <property type="protein sequence ID" value="CAG8464749.1"/>
    <property type="molecule type" value="Genomic_DNA"/>
</dbReference>
<gene>
    <name evidence="1" type="ORF">DERYTH_LOCUS1175</name>
</gene>
<evidence type="ECO:0000313" key="2">
    <source>
        <dbReference type="Proteomes" id="UP000789405"/>
    </source>
</evidence>
<dbReference type="OrthoDB" id="2447509at2759"/>
<protein>
    <submittedName>
        <fullName evidence="1">26665_t:CDS:1</fullName>
    </submittedName>
</protein>
<dbReference type="PANTHER" id="PTHR45786">
    <property type="entry name" value="DNA BINDING PROTEIN-LIKE"/>
    <property type="match status" value="1"/>
</dbReference>